<dbReference type="PANTHER" id="PTHR31065">
    <property type="entry name" value="PLATZ TRANSCRIPTION FACTOR FAMILY PROTEIN"/>
    <property type="match status" value="1"/>
</dbReference>
<reference evidence="2 3" key="1">
    <citation type="journal article" date="2013" name="Genome Biol.">
        <title>The genome sequence of the most widely cultivated cacao type and its use to identify candidate genes regulating pod color.</title>
        <authorList>
            <person name="Motamayor J.C."/>
            <person name="Mockaitis K."/>
            <person name="Schmutz J."/>
            <person name="Haiminen N."/>
            <person name="Iii D.L."/>
            <person name="Cornejo O."/>
            <person name="Findley S.D."/>
            <person name="Zheng P."/>
            <person name="Utro F."/>
            <person name="Royaert S."/>
            <person name="Saski C."/>
            <person name="Jenkins J."/>
            <person name="Podicheti R."/>
            <person name="Zhao M."/>
            <person name="Scheffler B.E."/>
            <person name="Stack J.C."/>
            <person name="Feltus F.A."/>
            <person name="Mustiga G.M."/>
            <person name="Amores F."/>
            <person name="Phillips W."/>
            <person name="Marelli J.P."/>
            <person name="May G.D."/>
            <person name="Shapiro H."/>
            <person name="Ma J."/>
            <person name="Bustamante C.D."/>
            <person name="Schnell R.J."/>
            <person name="Main D."/>
            <person name="Gilbert D."/>
            <person name="Parida L."/>
            <person name="Kuhn D.N."/>
        </authorList>
    </citation>
    <scope>NUCLEOTIDE SEQUENCE [LARGE SCALE GENOMIC DNA]</scope>
    <source>
        <strain evidence="3">cv. Matina 1-6</strain>
    </source>
</reference>
<gene>
    <name evidence="2" type="ORF">TCM_024709</name>
</gene>
<dbReference type="eggNOG" id="ENOG502SUU4">
    <property type="taxonomic scope" value="Eukaryota"/>
</dbReference>
<dbReference type="Gramene" id="EOY09282">
    <property type="protein sequence ID" value="EOY09282"/>
    <property type="gene ID" value="TCM_024709"/>
</dbReference>
<sequence>MKEDSPSAENMRGNSLVRDLPWLKPLLQTEFYRSCECKSSKQCNFYCRDCMGSPFCENCNNDPHKHEGHGSLQVYKSSSRPGIRIRGIKNLMDVSDIQPYLCNSFKLVYIHRKRKQEHESRINGRKGDKCEACGYELQCSTSKFCSIECKVNGVKDVEEETSTEEVHATATTRPTCQPLAQADPNSFRKRKRKGIPQRSPFL</sequence>
<proteinExistence type="predicted"/>
<dbReference type="InterPro" id="IPR006734">
    <property type="entry name" value="PLATZ"/>
</dbReference>
<dbReference type="EMBL" id="CM001883">
    <property type="protein sequence ID" value="EOY09282.1"/>
    <property type="molecule type" value="Genomic_DNA"/>
</dbReference>
<evidence type="ECO:0000256" key="1">
    <source>
        <dbReference type="SAM" id="MobiDB-lite"/>
    </source>
</evidence>
<dbReference type="HOGENOM" id="CLU_070437_2_1_1"/>
<protein>
    <recommendedName>
        <fullName evidence="4">PLATZ transcription factor family protein</fullName>
    </recommendedName>
</protein>
<evidence type="ECO:0008006" key="4">
    <source>
        <dbReference type="Google" id="ProtNLM"/>
    </source>
</evidence>
<dbReference type="OMA" id="FISKYMD"/>
<dbReference type="Proteomes" id="UP000026915">
    <property type="component" value="Chromosome 5"/>
</dbReference>
<evidence type="ECO:0000313" key="3">
    <source>
        <dbReference type="Proteomes" id="UP000026915"/>
    </source>
</evidence>
<organism evidence="2 3">
    <name type="scientific">Theobroma cacao</name>
    <name type="common">Cacao</name>
    <name type="synonym">Cocoa</name>
    <dbReference type="NCBI Taxonomy" id="3641"/>
    <lineage>
        <taxon>Eukaryota</taxon>
        <taxon>Viridiplantae</taxon>
        <taxon>Streptophyta</taxon>
        <taxon>Embryophyta</taxon>
        <taxon>Tracheophyta</taxon>
        <taxon>Spermatophyta</taxon>
        <taxon>Magnoliopsida</taxon>
        <taxon>eudicotyledons</taxon>
        <taxon>Gunneridae</taxon>
        <taxon>Pentapetalae</taxon>
        <taxon>rosids</taxon>
        <taxon>malvids</taxon>
        <taxon>Malvales</taxon>
        <taxon>Malvaceae</taxon>
        <taxon>Byttnerioideae</taxon>
        <taxon>Theobroma</taxon>
    </lineage>
</organism>
<dbReference type="Pfam" id="PF04640">
    <property type="entry name" value="PLATZ"/>
    <property type="match status" value="1"/>
</dbReference>
<name>A0A061EXZ6_THECC</name>
<feature type="region of interest" description="Disordered" evidence="1">
    <location>
        <begin position="160"/>
        <end position="202"/>
    </location>
</feature>
<evidence type="ECO:0000313" key="2">
    <source>
        <dbReference type="EMBL" id="EOY09282.1"/>
    </source>
</evidence>
<dbReference type="AlphaFoldDB" id="A0A061EXZ6"/>
<dbReference type="STRING" id="3641.A0A061EXZ6"/>
<keyword evidence="3" id="KW-1185">Reference proteome</keyword>
<dbReference type="InParanoid" id="A0A061EXZ6"/>
<dbReference type="PANTHER" id="PTHR31065:SF39">
    <property type="entry name" value="PLATZ TRANSCRIPTION FACTOR FAMILY PROTEIN"/>
    <property type="match status" value="1"/>
</dbReference>
<accession>A0A061EXZ6</accession>